<reference evidence="2" key="1">
    <citation type="submission" date="2022-09" db="EMBL/GenBank/DDBJ databases">
        <title>Actin cytoskeleton and complex cell architecture in an #Asgard archaeon.</title>
        <authorList>
            <person name="Ponce Toledo R.I."/>
            <person name="Schleper C."/>
            <person name="Rodrigues Oliveira T."/>
            <person name="Wollweber F."/>
            <person name="Xu J."/>
            <person name="Rittmann S."/>
            <person name="Klingl A."/>
            <person name="Pilhofer M."/>
        </authorList>
    </citation>
    <scope>NUCLEOTIDE SEQUENCE</scope>
    <source>
        <strain evidence="2">B-35</strain>
    </source>
</reference>
<sequence>MIIMKRNIYGRIWGIGQILFWVILIPWTILTMPLNLYYESHVAPTWLAKIYGLPWVGWEVGVIIVSTFSIFLVAGGIIWLGWQMLHPITHHDIKISNHERLARVKGFSKIDFLRKTHEEAKEYQKRKFWQK</sequence>
<keyword evidence="3" id="KW-1185">Reference proteome</keyword>
<keyword evidence="1" id="KW-0812">Transmembrane</keyword>
<keyword evidence="1" id="KW-1133">Transmembrane helix</keyword>
<evidence type="ECO:0000313" key="2">
    <source>
        <dbReference type="EMBL" id="UYP47289.1"/>
    </source>
</evidence>
<feature type="transmembrane region" description="Helical" evidence="1">
    <location>
        <begin position="58"/>
        <end position="82"/>
    </location>
</feature>
<protein>
    <recommendedName>
        <fullName evidence="4">Poly-beta-1,6-N-acetyl-D-glucosamine biosynthesis protein PgaD</fullName>
    </recommendedName>
</protein>
<evidence type="ECO:0000256" key="1">
    <source>
        <dbReference type="SAM" id="Phobius"/>
    </source>
</evidence>
<evidence type="ECO:0008006" key="4">
    <source>
        <dbReference type="Google" id="ProtNLM"/>
    </source>
</evidence>
<name>A0ABY6HUV5_9ARCH</name>
<keyword evidence="1" id="KW-0472">Membrane</keyword>
<feature type="transmembrane region" description="Helical" evidence="1">
    <location>
        <begin position="12"/>
        <end position="38"/>
    </location>
</feature>
<gene>
    <name evidence="2" type="ORF">NEF87_003574</name>
</gene>
<organism evidence="2 3">
    <name type="scientific">Candidatus Lokiarchaeum ossiferum</name>
    <dbReference type="NCBI Taxonomy" id="2951803"/>
    <lineage>
        <taxon>Archaea</taxon>
        <taxon>Promethearchaeati</taxon>
        <taxon>Promethearchaeota</taxon>
        <taxon>Promethearchaeia</taxon>
        <taxon>Promethearchaeales</taxon>
        <taxon>Promethearchaeaceae</taxon>
        <taxon>Candidatus Lokiarchaeum</taxon>
    </lineage>
</organism>
<dbReference type="Proteomes" id="UP001208689">
    <property type="component" value="Chromosome"/>
</dbReference>
<proteinExistence type="predicted"/>
<evidence type="ECO:0000313" key="3">
    <source>
        <dbReference type="Proteomes" id="UP001208689"/>
    </source>
</evidence>
<accession>A0ABY6HUV5</accession>
<dbReference type="EMBL" id="CP104013">
    <property type="protein sequence ID" value="UYP47289.1"/>
    <property type="molecule type" value="Genomic_DNA"/>
</dbReference>